<gene>
    <name evidence="1" type="ORF">EPI10_005899</name>
</gene>
<dbReference type="AlphaFoldDB" id="A0A5B6WQR0"/>
<comment type="caution">
    <text evidence="1">The sequence shown here is derived from an EMBL/GenBank/DDBJ whole genome shotgun (WGS) entry which is preliminary data.</text>
</comment>
<name>A0A5B6WQR0_9ROSI</name>
<accession>A0A5B6WQR0</accession>
<protein>
    <submittedName>
        <fullName evidence="1">Uncharacterized protein</fullName>
    </submittedName>
</protein>
<reference evidence="2" key="1">
    <citation type="journal article" date="2019" name="Plant Biotechnol. J.">
        <title>Genome sequencing of the Australian wild diploid species Gossypium australe highlights disease resistance and delayed gland morphogenesis.</title>
        <authorList>
            <person name="Cai Y."/>
            <person name="Cai X."/>
            <person name="Wang Q."/>
            <person name="Wang P."/>
            <person name="Zhang Y."/>
            <person name="Cai C."/>
            <person name="Xu Y."/>
            <person name="Wang K."/>
            <person name="Zhou Z."/>
            <person name="Wang C."/>
            <person name="Geng S."/>
            <person name="Li B."/>
            <person name="Dong Q."/>
            <person name="Hou Y."/>
            <person name="Wang H."/>
            <person name="Ai P."/>
            <person name="Liu Z."/>
            <person name="Yi F."/>
            <person name="Sun M."/>
            <person name="An G."/>
            <person name="Cheng J."/>
            <person name="Zhang Y."/>
            <person name="Shi Q."/>
            <person name="Xie Y."/>
            <person name="Shi X."/>
            <person name="Chang Y."/>
            <person name="Huang F."/>
            <person name="Chen Y."/>
            <person name="Hong S."/>
            <person name="Mi L."/>
            <person name="Sun Q."/>
            <person name="Zhang L."/>
            <person name="Zhou B."/>
            <person name="Peng R."/>
            <person name="Zhang X."/>
            <person name="Liu F."/>
        </authorList>
    </citation>
    <scope>NUCLEOTIDE SEQUENCE [LARGE SCALE GENOMIC DNA]</scope>
    <source>
        <strain evidence="2">cv. PA1801</strain>
    </source>
</reference>
<keyword evidence="2" id="KW-1185">Reference proteome</keyword>
<sequence>MCSMCRCCKDITLVQTMWFNWRLYRCSQIFLMRKSLSASWTEKSRRLELYKFPWLKCCGETKKLNRLR</sequence>
<evidence type="ECO:0000313" key="1">
    <source>
        <dbReference type="EMBL" id="KAA3483753.1"/>
    </source>
</evidence>
<evidence type="ECO:0000313" key="2">
    <source>
        <dbReference type="Proteomes" id="UP000325315"/>
    </source>
</evidence>
<dbReference type="Proteomes" id="UP000325315">
    <property type="component" value="Unassembled WGS sequence"/>
</dbReference>
<dbReference type="EMBL" id="SMMG02000002">
    <property type="protein sequence ID" value="KAA3483753.1"/>
    <property type="molecule type" value="Genomic_DNA"/>
</dbReference>
<proteinExistence type="predicted"/>
<organism evidence="1 2">
    <name type="scientific">Gossypium australe</name>
    <dbReference type="NCBI Taxonomy" id="47621"/>
    <lineage>
        <taxon>Eukaryota</taxon>
        <taxon>Viridiplantae</taxon>
        <taxon>Streptophyta</taxon>
        <taxon>Embryophyta</taxon>
        <taxon>Tracheophyta</taxon>
        <taxon>Spermatophyta</taxon>
        <taxon>Magnoliopsida</taxon>
        <taxon>eudicotyledons</taxon>
        <taxon>Gunneridae</taxon>
        <taxon>Pentapetalae</taxon>
        <taxon>rosids</taxon>
        <taxon>malvids</taxon>
        <taxon>Malvales</taxon>
        <taxon>Malvaceae</taxon>
        <taxon>Malvoideae</taxon>
        <taxon>Gossypium</taxon>
    </lineage>
</organism>